<reference evidence="1 2" key="1">
    <citation type="submission" date="2020-03" db="EMBL/GenBank/DDBJ databases">
        <title>Draft Genome Sequence of Cudoniella acicularis.</title>
        <authorList>
            <person name="Buettner E."/>
            <person name="Kellner H."/>
        </authorList>
    </citation>
    <scope>NUCLEOTIDE SEQUENCE [LARGE SCALE GENOMIC DNA]</scope>
    <source>
        <strain evidence="1 2">DSM 108380</strain>
    </source>
</reference>
<sequence>MIIILYYLLHQQPTTNNQQPTTTILQLSPDPTFHFELLRVLSHARYSGSDIAEVLVAASQIVPGDFRSWYRAFNNLAFRVQFQIPIPPPNHPLSQSQKITIRDLNFHASNYFRAAGFFLHGNPNDKRIAELWERQTATFDAAIALLPVPGKRVTIPSKHGFEIPAIFYAASPIDEDGKGKGKGKGKPTIILGNGYDGSQEELLHVSGLAALERGFNVLTYEGPGQPSVRRSQNLGFIPDWEKVVSPCIDYLYTLPEVDKERIALFGYSMGGYLAAKASLLIFKNPSPPGLTMGRKKNSTKLDALS</sequence>
<dbReference type="OrthoDB" id="249703at2759"/>
<keyword evidence="2" id="KW-1185">Reference proteome</keyword>
<evidence type="ECO:0008006" key="3">
    <source>
        <dbReference type="Google" id="ProtNLM"/>
    </source>
</evidence>
<gene>
    <name evidence="1" type="ORF">G7Y89_g12676</name>
</gene>
<evidence type="ECO:0000313" key="2">
    <source>
        <dbReference type="Proteomes" id="UP000566819"/>
    </source>
</evidence>
<dbReference type="EMBL" id="JAAMPI010001366">
    <property type="protein sequence ID" value="KAF4625490.1"/>
    <property type="molecule type" value="Genomic_DNA"/>
</dbReference>
<dbReference type="InterPro" id="IPR050261">
    <property type="entry name" value="FrsA_esterase"/>
</dbReference>
<protein>
    <recommendedName>
        <fullName evidence="3">AB hydrolase-1 domain-containing protein</fullName>
    </recommendedName>
</protein>
<dbReference type="Proteomes" id="UP000566819">
    <property type="component" value="Unassembled WGS sequence"/>
</dbReference>
<dbReference type="Gene3D" id="3.40.50.1820">
    <property type="entry name" value="alpha/beta hydrolase"/>
    <property type="match status" value="1"/>
</dbReference>
<comment type="caution">
    <text evidence="1">The sequence shown here is derived from an EMBL/GenBank/DDBJ whole genome shotgun (WGS) entry which is preliminary data.</text>
</comment>
<name>A0A8H4R8N5_9HELO</name>
<dbReference type="PANTHER" id="PTHR22946:SF12">
    <property type="entry name" value="CONIDIAL PIGMENT BIOSYNTHESIS PROTEIN AYG1 (AFU_ORTHOLOGUE AFUA_2G17550)"/>
    <property type="match status" value="1"/>
</dbReference>
<dbReference type="Gene3D" id="1.20.1440.110">
    <property type="entry name" value="acylaminoacyl peptidase"/>
    <property type="match status" value="1"/>
</dbReference>
<dbReference type="PANTHER" id="PTHR22946">
    <property type="entry name" value="DIENELACTONE HYDROLASE DOMAIN-CONTAINING PROTEIN-RELATED"/>
    <property type="match status" value="1"/>
</dbReference>
<organism evidence="1 2">
    <name type="scientific">Cudoniella acicularis</name>
    <dbReference type="NCBI Taxonomy" id="354080"/>
    <lineage>
        <taxon>Eukaryota</taxon>
        <taxon>Fungi</taxon>
        <taxon>Dikarya</taxon>
        <taxon>Ascomycota</taxon>
        <taxon>Pezizomycotina</taxon>
        <taxon>Leotiomycetes</taxon>
        <taxon>Helotiales</taxon>
        <taxon>Tricladiaceae</taxon>
        <taxon>Cudoniella</taxon>
    </lineage>
</organism>
<dbReference type="SUPFAM" id="SSF53474">
    <property type="entry name" value="alpha/beta-Hydrolases"/>
    <property type="match status" value="1"/>
</dbReference>
<proteinExistence type="predicted"/>
<evidence type="ECO:0000313" key="1">
    <source>
        <dbReference type="EMBL" id="KAF4625490.1"/>
    </source>
</evidence>
<dbReference type="InterPro" id="IPR029058">
    <property type="entry name" value="AB_hydrolase_fold"/>
</dbReference>
<dbReference type="AlphaFoldDB" id="A0A8H4R8N5"/>
<accession>A0A8H4R8N5</accession>